<reference evidence="2" key="1">
    <citation type="submission" date="2018-02" db="EMBL/GenBank/DDBJ databases">
        <authorList>
            <person name="Hausmann B."/>
        </authorList>
    </citation>
    <scope>NUCLEOTIDE SEQUENCE [LARGE SCALE GENOMIC DNA]</scope>
    <source>
        <strain evidence="2">Peat soil MAG SbF1</strain>
    </source>
</reference>
<name>A0A2U3KB56_9FIRM</name>
<accession>A0A2U3KB56</accession>
<sequence length="55" mass="6891">MVLACPKCESEKYYYTYINYREIVLCRKCGYWKTMSYNEWENYYKENSTDFPEDK</sequence>
<proteinExistence type="predicted"/>
<dbReference type="EMBL" id="OMOF01000079">
    <property type="protein sequence ID" value="SPF36886.1"/>
    <property type="molecule type" value="Genomic_DNA"/>
</dbReference>
<evidence type="ECO:0000313" key="1">
    <source>
        <dbReference type="EMBL" id="SPF36886.1"/>
    </source>
</evidence>
<dbReference type="Proteomes" id="UP000238916">
    <property type="component" value="Unassembled WGS sequence"/>
</dbReference>
<organism evidence="1 2">
    <name type="scientific">Candidatus Desulfosporosinus infrequens</name>
    <dbReference type="NCBI Taxonomy" id="2043169"/>
    <lineage>
        <taxon>Bacteria</taxon>
        <taxon>Bacillati</taxon>
        <taxon>Bacillota</taxon>
        <taxon>Clostridia</taxon>
        <taxon>Eubacteriales</taxon>
        <taxon>Desulfitobacteriaceae</taxon>
        <taxon>Desulfosporosinus</taxon>
    </lineage>
</organism>
<evidence type="ECO:0000313" key="2">
    <source>
        <dbReference type="Proteomes" id="UP000238916"/>
    </source>
</evidence>
<protein>
    <submittedName>
        <fullName evidence="1">Uncharacterized protein</fullName>
    </submittedName>
</protein>
<dbReference type="AlphaFoldDB" id="A0A2U3KB56"/>
<gene>
    <name evidence="1" type="ORF">SBF1_170017</name>
</gene>